<feature type="transmembrane region" description="Helical" evidence="7">
    <location>
        <begin position="587"/>
        <end position="607"/>
    </location>
</feature>
<comment type="subcellular location">
    <subcellularLocation>
        <location evidence="1">Membrane</location>
        <topology evidence="1">Multi-pass membrane protein</topology>
    </subcellularLocation>
</comment>
<dbReference type="GO" id="GO:0005886">
    <property type="term" value="C:plasma membrane"/>
    <property type="evidence" value="ECO:0007669"/>
    <property type="project" value="TreeGrafter"/>
</dbReference>
<feature type="transmembrane region" description="Helical" evidence="7">
    <location>
        <begin position="70"/>
        <end position="89"/>
    </location>
</feature>
<dbReference type="PANTHER" id="PTHR19432:SF35">
    <property type="entry name" value="SOLUTE CARRIER FAMILY 45 MEMBER 3 ISOFORM X1"/>
    <property type="match status" value="1"/>
</dbReference>
<feature type="region of interest" description="Disordered" evidence="6">
    <location>
        <begin position="1"/>
        <end position="63"/>
    </location>
</feature>
<protein>
    <submittedName>
        <fullName evidence="8">MFS general substrate transporter</fullName>
    </submittedName>
</protein>
<name>A0A167NRD9_CALVF</name>
<dbReference type="Gene3D" id="1.20.1250.20">
    <property type="entry name" value="MFS general substrate transporter like domains"/>
    <property type="match status" value="1"/>
</dbReference>
<keyword evidence="2" id="KW-0813">Transport</keyword>
<dbReference type="AlphaFoldDB" id="A0A167NRD9"/>
<sequence length="674" mass="74128">MAQDTTTGGGASPGVVPFPSTSGDDQPKSPVRFQEPLFEALPPRERPGFSRQNSRSSLTDEGKKRSKMSMWGLICLTISMAGAQIAWVMELGYGTPFLLSLGLPEQLTSLVWLAGPISGLIAQPLIGAISDSSSSSWRRRYWVVASTIALIISTVALAFCVGIAKILVDIFTARNPTDPNTGKMIQNTAIGLAVFSFYVLDFALNALQASLRNLLLDVTPAEQLTIANAWHGRMTHAGNIIGFTLGFLDLGSWPALEFLGGDQFRKVCVVSIFVLVFTIWITVATQHEDARDEEFKFSSGSKLWDIINNIYRAVLTLPKPVRRVCYVQVFSFMGWFPFLFYSTTWVGEVMAHEINADPDVDTATRAGELAMLFYSIMAVVAGTLLPYLAQRDQRLLAGEKDEDEDAETTRIRAMVRSWKVDAARKGEPLKLPTMPFMLRNIWTAALLLYTAVMLSTFFIETVLQATIAITLLGISWAVACWVPFAIIMEYLKEMDEQSEKNRDQDVTAAARTSGGPRDPESGQQARPIHQRVMSTPARLHQQGYVTDRTPLIRRHSLIEAGTVTDMAIDYDSSQPAAGGTVLGIHNLAIVFPQFIVSLVASAIFKAVDSVATTPEDPTGGGGYVYYGKNGVAWVLRFGGICTLVAALLTRRVPPTKTEKLMRRRRAEMNFTESP</sequence>
<feature type="transmembrane region" description="Helical" evidence="7">
    <location>
        <begin position="369"/>
        <end position="389"/>
    </location>
</feature>
<dbReference type="EMBL" id="KV417277">
    <property type="protein sequence ID" value="KZO97984.1"/>
    <property type="molecule type" value="Genomic_DNA"/>
</dbReference>
<feature type="transmembrane region" description="Helical" evidence="7">
    <location>
        <begin position="465"/>
        <end position="491"/>
    </location>
</feature>
<evidence type="ECO:0000256" key="6">
    <source>
        <dbReference type="SAM" id="MobiDB-lite"/>
    </source>
</evidence>
<evidence type="ECO:0000256" key="5">
    <source>
        <dbReference type="ARBA" id="ARBA00023136"/>
    </source>
</evidence>
<reference evidence="8 9" key="1">
    <citation type="journal article" date="2016" name="Mol. Biol. Evol.">
        <title>Comparative Genomics of Early-Diverging Mushroom-Forming Fungi Provides Insights into the Origins of Lignocellulose Decay Capabilities.</title>
        <authorList>
            <person name="Nagy L.G."/>
            <person name="Riley R."/>
            <person name="Tritt A."/>
            <person name="Adam C."/>
            <person name="Daum C."/>
            <person name="Floudas D."/>
            <person name="Sun H."/>
            <person name="Yadav J.S."/>
            <person name="Pangilinan J."/>
            <person name="Larsson K.H."/>
            <person name="Matsuura K."/>
            <person name="Barry K."/>
            <person name="Labutti K."/>
            <person name="Kuo R."/>
            <person name="Ohm R.A."/>
            <person name="Bhattacharya S.S."/>
            <person name="Shirouzu T."/>
            <person name="Yoshinaga Y."/>
            <person name="Martin F.M."/>
            <person name="Grigoriev I.V."/>
            <person name="Hibbett D.S."/>
        </authorList>
    </citation>
    <scope>NUCLEOTIDE SEQUENCE [LARGE SCALE GENOMIC DNA]</scope>
    <source>
        <strain evidence="8 9">TUFC12733</strain>
    </source>
</reference>
<feature type="transmembrane region" description="Helical" evidence="7">
    <location>
        <begin position="440"/>
        <end position="459"/>
    </location>
</feature>
<dbReference type="SUPFAM" id="SSF103473">
    <property type="entry name" value="MFS general substrate transporter"/>
    <property type="match status" value="1"/>
</dbReference>
<dbReference type="Proteomes" id="UP000076738">
    <property type="component" value="Unassembled WGS sequence"/>
</dbReference>
<proteinExistence type="predicted"/>
<gene>
    <name evidence="8" type="ORF">CALVIDRAFT_535584</name>
</gene>
<accession>A0A167NRD9</accession>
<feature type="transmembrane region" description="Helical" evidence="7">
    <location>
        <begin position="184"/>
        <end position="204"/>
    </location>
</feature>
<dbReference type="OrthoDB" id="28755at2759"/>
<dbReference type="InterPro" id="IPR036259">
    <property type="entry name" value="MFS_trans_sf"/>
</dbReference>
<keyword evidence="4 7" id="KW-1133">Transmembrane helix</keyword>
<feature type="region of interest" description="Disordered" evidence="6">
    <location>
        <begin position="499"/>
        <end position="528"/>
    </location>
</feature>
<feature type="transmembrane region" description="Helical" evidence="7">
    <location>
        <begin position="141"/>
        <end position="164"/>
    </location>
</feature>
<feature type="transmembrane region" description="Helical" evidence="7">
    <location>
        <begin position="109"/>
        <end position="129"/>
    </location>
</feature>
<dbReference type="PANTHER" id="PTHR19432">
    <property type="entry name" value="SUGAR TRANSPORTER"/>
    <property type="match status" value="1"/>
</dbReference>
<keyword evidence="9" id="KW-1185">Reference proteome</keyword>
<keyword evidence="3 7" id="KW-0812">Transmembrane</keyword>
<evidence type="ECO:0000256" key="4">
    <source>
        <dbReference type="ARBA" id="ARBA00022989"/>
    </source>
</evidence>
<evidence type="ECO:0000256" key="2">
    <source>
        <dbReference type="ARBA" id="ARBA00022448"/>
    </source>
</evidence>
<dbReference type="GO" id="GO:0008506">
    <property type="term" value="F:sucrose:proton symporter activity"/>
    <property type="evidence" value="ECO:0007669"/>
    <property type="project" value="TreeGrafter"/>
</dbReference>
<evidence type="ECO:0000256" key="1">
    <source>
        <dbReference type="ARBA" id="ARBA00004141"/>
    </source>
</evidence>
<organism evidence="8 9">
    <name type="scientific">Calocera viscosa (strain TUFC12733)</name>
    <dbReference type="NCBI Taxonomy" id="1330018"/>
    <lineage>
        <taxon>Eukaryota</taxon>
        <taxon>Fungi</taxon>
        <taxon>Dikarya</taxon>
        <taxon>Basidiomycota</taxon>
        <taxon>Agaricomycotina</taxon>
        <taxon>Dacrymycetes</taxon>
        <taxon>Dacrymycetales</taxon>
        <taxon>Dacrymycetaceae</taxon>
        <taxon>Calocera</taxon>
    </lineage>
</organism>
<evidence type="ECO:0000313" key="9">
    <source>
        <dbReference type="Proteomes" id="UP000076738"/>
    </source>
</evidence>
<evidence type="ECO:0000256" key="3">
    <source>
        <dbReference type="ARBA" id="ARBA00022692"/>
    </source>
</evidence>
<keyword evidence="5 7" id="KW-0472">Membrane</keyword>
<evidence type="ECO:0000313" key="8">
    <source>
        <dbReference type="EMBL" id="KZO97984.1"/>
    </source>
</evidence>
<feature type="transmembrane region" description="Helical" evidence="7">
    <location>
        <begin position="633"/>
        <end position="653"/>
    </location>
</feature>
<evidence type="ECO:0000256" key="7">
    <source>
        <dbReference type="SAM" id="Phobius"/>
    </source>
</evidence>
<feature type="transmembrane region" description="Helical" evidence="7">
    <location>
        <begin position="324"/>
        <end position="341"/>
    </location>
</feature>